<reference evidence="3" key="1">
    <citation type="submission" date="2013-09" db="EMBL/GenBank/DDBJ databases">
        <title>The Genome Sequence of Anopheles maculatus species B.</title>
        <authorList>
            <consortium name="The Broad Institute Genomics Platform"/>
            <person name="Neafsey D.E."/>
            <person name="Besansky N."/>
            <person name="Howell P."/>
            <person name="Walton C."/>
            <person name="Young S.K."/>
            <person name="Zeng Q."/>
            <person name="Gargeya S."/>
            <person name="Fitzgerald M."/>
            <person name="Haas B."/>
            <person name="Abouelleil A."/>
            <person name="Allen A.W."/>
            <person name="Alvarado L."/>
            <person name="Arachchi H.M."/>
            <person name="Berlin A.M."/>
            <person name="Chapman S.B."/>
            <person name="Gainer-Dewar J."/>
            <person name="Goldberg J."/>
            <person name="Griggs A."/>
            <person name="Gujja S."/>
            <person name="Hansen M."/>
            <person name="Howarth C."/>
            <person name="Imamovic A."/>
            <person name="Ireland A."/>
            <person name="Larimer J."/>
            <person name="McCowan C."/>
            <person name="Murphy C."/>
            <person name="Pearson M."/>
            <person name="Poon T.W."/>
            <person name="Priest M."/>
            <person name="Roberts A."/>
            <person name="Saif S."/>
            <person name="Shea T."/>
            <person name="Sisk P."/>
            <person name="Sykes S."/>
            <person name="Wortman J."/>
            <person name="Nusbaum C."/>
            <person name="Birren B."/>
        </authorList>
    </citation>
    <scope>NUCLEOTIDE SEQUENCE [LARGE SCALE GENOMIC DNA]</scope>
    <source>
        <strain evidence="3">maculatus3</strain>
    </source>
</reference>
<protein>
    <submittedName>
        <fullName evidence="2">Uncharacterized protein</fullName>
    </submittedName>
</protein>
<organism evidence="2 3">
    <name type="scientific">Anopheles maculatus</name>
    <dbReference type="NCBI Taxonomy" id="74869"/>
    <lineage>
        <taxon>Eukaryota</taxon>
        <taxon>Metazoa</taxon>
        <taxon>Ecdysozoa</taxon>
        <taxon>Arthropoda</taxon>
        <taxon>Hexapoda</taxon>
        <taxon>Insecta</taxon>
        <taxon>Pterygota</taxon>
        <taxon>Neoptera</taxon>
        <taxon>Endopterygota</taxon>
        <taxon>Diptera</taxon>
        <taxon>Nematocera</taxon>
        <taxon>Culicoidea</taxon>
        <taxon>Culicidae</taxon>
        <taxon>Anophelinae</taxon>
        <taxon>Anopheles</taxon>
        <taxon>Anopheles maculatus group</taxon>
    </lineage>
</organism>
<feature type="compositionally biased region" description="Low complexity" evidence="1">
    <location>
        <begin position="70"/>
        <end position="105"/>
    </location>
</feature>
<dbReference type="AlphaFoldDB" id="A0A182SZF2"/>
<sequence>MYTGEAIVHSKTLDEVMACGEFLRISGFSAKKASSMLQNRQGLVSVPLVTVTKTINMDATLQSDTRHDGSATPAPTTTRQQRQQPSTSQQQSQQPLQARTPQQQLQRDETLQQPDQLLLASQELQAPRKTTPQPKPQDDLMQPQELLDASQELLAPQGT</sequence>
<dbReference type="EnsemblMetazoa" id="AMAM016514-RA">
    <property type="protein sequence ID" value="AMAM016514-PA"/>
    <property type="gene ID" value="AMAM016514"/>
</dbReference>
<dbReference type="VEuPathDB" id="VectorBase:AMAM016514"/>
<keyword evidence="3" id="KW-1185">Reference proteome</keyword>
<evidence type="ECO:0000313" key="2">
    <source>
        <dbReference type="EnsemblMetazoa" id="AMAM016514-PA"/>
    </source>
</evidence>
<reference evidence="2" key="2">
    <citation type="submission" date="2020-05" db="UniProtKB">
        <authorList>
            <consortium name="EnsemblMetazoa"/>
        </authorList>
    </citation>
    <scope>IDENTIFICATION</scope>
    <source>
        <strain evidence="2">maculatus3</strain>
    </source>
</reference>
<name>A0A182SZF2_9DIPT</name>
<evidence type="ECO:0000256" key="1">
    <source>
        <dbReference type="SAM" id="MobiDB-lite"/>
    </source>
</evidence>
<feature type="compositionally biased region" description="Polar residues" evidence="1">
    <location>
        <begin position="122"/>
        <end position="132"/>
    </location>
</feature>
<proteinExistence type="predicted"/>
<feature type="region of interest" description="Disordered" evidence="1">
    <location>
        <begin position="59"/>
        <end position="159"/>
    </location>
</feature>
<evidence type="ECO:0000313" key="3">
    <source>
        <dbReference type="Proteomes" id="UP000075901"/>
    </source>
</evidence>
<dbReference type="Proteomes" id="UP000075901">
    <property type="component" value="Unassembled WGS sequence"/>
</dbReference>
<accession>A0A182SZF2</accession>